<keyword evidence="1" id="KW-1133">Transmembrane helix</keyword>
<keyword evidence="3" id="KW-1185">Reference proteome</keyword>
<dbReference type="OrthoDB" id="594989at2"/>
<evidence type="ECO:0008006" key="4">
    <source>
        <dbReference type="Google" id="ProtNLM"/>
    </source>
</evidence>
<dbReference type="Pfam" id="PF14126">
    <property type="entry name" value="DUF4293"/>
    <property type="match status" value="1"/>
</dbReference>
<proteinExistence type="predicted"/>
<evidence type="ECO:0000313" key="3">
    <source>
        <dbReference type="Proteomes" id="UP000221024"/>
    </source>
</evidence>
<dbReference type="Proteomes" id="UP000221024">
    <property type="component" value="Unassembled WGS sequence"/>
</dbReference>
<evidence type="ECO:0000256" key="1">
    <source>
        <dbReference type="SAM" id="Phobius"/>
    </source>
</evidence>
<name>A0A2H3P239_9BACT</name>
<dbReference type="RefSeq" id="WP_098061741.1">
    <property type="nucleotide sequence ID" value="NZ_PDEP01000004.1"/>
</dbReference>
<comment type="caution">
    <text evidence="2">The sequence shown here is derived from an EMBL/GenBank/DDBJ whole genome shotgun (WGS) entry which is preliminary data.</text>
</comment>
<dbReference type="AlphaFoldDB" id="A0A2H3P239"/>
<reference evidence="2 3" key="1">
    <citation type="submission" date="2017-10" db="EMBL/GenBank/DDBJ databases">
        <title>Draft genome of Longimonas halophila.</title>
        <authorList>
            <person name="Goh K.M."/>
            <person name="Shamsir M.S."/>
            <person name="Lim S.W."/>
        </authorList>
    </citation>
    <scope>NUCLEOTIDE SEQUENCE [LARGE SCALE GENOMIC DNA]</scope>
    <source>
        <strain evidence="2 3">KCTC 42399</strain>
    </source>
</reference>
<keyword evidence="1" id="KW-0472">Membrane</keyword>
<organism evidence="2 3">
    <name type="scientific">Longimonas halophila</name>
    <dbReference type="NCBI Taxonomy" id="1469170"/>
    <lineage>
        <taxon>Bacteria</taxon>
        <taxon>Pseudomonadati</taxon>
        <taxon>Rhodothermota</taxon>
        <taxon>Rhodothermia</taxon>
        <taxon>Rhodothermales</taxon>
        <taxon>Salisaetaceae</taxon>
        <taxon>Longimonas</taxon>
    </lineage>
</organism>
<accession>A0A2H3P239</accession>
<keyword evidence="1" id="KW-0812">Transmembrane</keyword>
<gene>
    <name evidence="2" type="ORF">CRI93_06125</name>
</gene>
<evidence type="ECO:0000313" key="2">
    <source>
        <dbReference type="EMBL" id="PEN08016.1"/>
    </source>
</evidence>
<dbReference type="InterPro" id="IPR025635">
    <property type="entry name" value="DUF4293"/>
</dbReference>
<feature type="transmembrane region" description="Helical" evidence="1">
    <location>
        <begin position="7"/>
        <end position="29"/>
    </location>
</feature>
<protein>
    <recommendedName>
        <fullName evidence="4">DUF4293 domain-containing protein</fullName>
    </recommendedName>
</protein>
<feature type="transmembrane region" description="Helical" evidence="1">
    <location>
        <begin position="68"/>
        <end position="90"/>
    </location>
</feature>
<feature type="transmembrane region" description="Helical" evidence="1">
    <location>
        <begin position="102"/>
        <end position="123"/>
    </location>
</feature>
<dbReference type="EMBL" id="PDEP01000004">
    <property type="protein sequence ID" value="PEN08016.1"/>
    <property type="molecule type" value="Genomic_DNA"/>
</dbReference>
<feature type="transmembrane region" description="Helical" evidence="1">
    <location>
        <begin position="35"/>
        <end position="61"/>
    </location>
</feature>
<sequence length="141" mass="15621">MIQRIQTVYLTLGALVLSGVLFLESLWGSEAAATYGWFLPVIIGLGAVTAVTAIGAIFLYTDRETQRTVVVGTQLMTILWAITLYGSFFMTNELQVYDATGLNLDMLMLVAGPLVAYILFWLARRGIEHDIELVASMDRLR</sequence>